<feature type="chain" id="PRO_5041239843" description="cellulase" evidence="7">
    <location>
        <begin position="16"/>
        <end position="350"/>
    </location>
</feature>
<evidence type="ECO:0000256" key="3">
    <source>
        <dbReference type="ARBA" id="ARBA00012601"/>
    </source>
</evidence>
<accession>A0AA39GNJ2</accession>
<evidence type="ECO:0000313" key="10">
    <source>
        <dbReference type="Proteomes" id="UP001175261"/>
    </source>
</evidence>
<dbReference type="InterPro" id="IPR001547">
    <property type="entry name" value="Glyco_hydro_5"/>
</dbReference>
<organism evidence="9 10">
    <name type="scientific">Sarocladium strictum</name>
    <name type="common">Black bundle disease fungus</name>
    <name type="synonym">Acremonium strictum</name>
    <dbReference type="NCBI Taxonomy" id="5046"/>
    <lineage>
        <taxon>Eukaryota</taxon>
        <taxon>Fungi</taxon>
        <taxon>Dikarya</taxon>
        <taxon>Ascomycota</taxon>
        <taxon>Pezizomycotina</taxon>
        <taxon>Sordariomycetes</taxon>
        <taxon>Hypocreomycetidae</taxon>
        <taxon>Hypocreales</taxon>
        <taxon>Sarocladiaceae</taxon>
        <taxon>Sarocladium</taxon>
    </lineage>
</organism>
<dbReference type="EC" id="3.2.1.4" evidence="3"/>
<comment type="catalytic activity">
    <reaction evidence="1">
        <text>Endohydrolysis of (1-&gt;4)-beta-D-glucosidic linkages in cellulose, lichenin and cereal beta-D-glucans.</text>
        <dbReference type="EC" id="3.2.1.4"/>
    </reaction>
</comment>
<dbReference type="Gene3D" id="3.20.20.80">
    <property type="entry name" value="Glycosidases"/>
    <property type="match status" value="1"/>
</dbReference>
<evidence type="ECO:0000256" key="2">
    <source>
        <dbReference type="ARBA" id="ARBA00005641"/>
    </source>
</evidence>
<evidence type="ECO:0000313" key="9">
    <source>
        <dbReference type="EMBL" id="KAK0390637.1"/>
    </source>
</evidence>
<evidence type="ECO:0000256" key="7">
    <source>
        <dbReference type="SAM" id="SignalP"/>
    </source>
</evidence>
<keyword evidence="7" id="KW-0732">Signal</keyword>
<reference evidence="9" key="1">
    <citation type="submission" date="2022-10" db="EMBL/GenBank/DDBJ databases">
        <title>Determination and structural analysis of whole genome sequence of Sarocladium strictum F4-1.</title>
        <authorList>
            <person name="Hu L."/>
            <person name="Jiang Y."/>
        </authorList>
    </citation>
    <scope>NUCLEOTIDE SEQUENCE</scope>
    <source>
        <strain evidence="9">F4-1</strain>
    </source>
</reference>
<dbReference type="Proteomes" id="UP001175261">
    <property type="component" value="Unassembled WGS sequence"/>
</dbReference>
<evidence type="ECO:0000256" key="1">
    <source>
        <dbReference type="ARBA" id="ARBA00000966"/>
    </source>
</evidence>
<feature type="signal peptide" evidence="7">
    <location>
        <begin position="1"/>
        <end position="15"/>
    </location>
</feature>
<evidence type="ECO:0000256" key="4">
    <source>
        <dbReference type="ARBA" id="ARBA00022801"/>
    </source>
</evidence>
<gene>
    <name evidence="9" type="ORF">NLU13_0141</name>
</gene>
<dbReference type="InterPro" id="IPR017853">
    <property type="entry name" value="GH"/>
</dbReference>
<name>A0AA39GNJ2_SARSR</name>
<proteinExistence type="inferred from homology"/>
<dbReference type="AlphaFoldDB" id="A0AA39GNJ2"/>
<dbReference type="PANTHER" id="PTHR34142:SF1">
    <property type="entry name" value="GLYCOSIDE HYDROLASE FAMILY 5 DOMAIN-CONTAINING PROTEIN"/>
    <property type="match status" value="1"/>
</dbReference>
<keyword evidence="4 6" id="KW-0378">Hydrolase</keyword>
<dbReference type="GO" id="GO:0008810">
    <property type="term" value="F:cellulase activity"/>
    <property type="evidence" value="ECO:0007669"/>
    <property type="project" value="UniProtKB-EC"/>
</dbReference>
<dbReference type="GO" id="GO:0009251">
    <property type="term" value="P:glucan catabolic process"/>
    <property type="evidence" value="ECO:0007669"/>
    <property type="project" value="TreeGrafter"/>
</dbReference>
<dbReference type="SUPFAM" id="SSF51445">
    <property type="entry name" value="(Trans)glycosidases"/>
    <property type="match status" value="1"/>
</dbReference>
<keyword evidence="5 6" id="KW-0326">Glycosidase</keyword>
<keyword evidence="10" id="KW-1185">Reference proteome</keyword>
<evidence type="ECO:0000259" key="8">
    <source>
        <dbReference type="Pfam" id="PF00150"/>
    </source>
</evidence>
<dbReference type="PROSITE" id="PS00659">
    <property type="entry name" value="GLYCOSYL_HYDROL_F5"/>
    <property type="match status" value="1"/>
</dbReference>
<sequence length="350" mass="39683">MHLSEFLLLASSAAASHVQWTGVNLFGLAADASIFGSAYNTFASSKCNASYDAYPYYDSTEHYEDWHKKGFNLFRIPVAWQHAQEDLGGPLNETTMGVIDSLVHAITRDGGQAIIDIHNYARWYCAVIGQPELSFLNPSVNVTNEHFVDLWEKISRRYKDNEGVIFQLMNEPHDLNITKWGETNQQVIDAIRKVTTKQKILVSGTQFARLSDWLSFSKPGIGPGMLHDPAHNTLYDFHQYFDDLAGAYGLCEPWEGFETQFREVTHLLRKNGYKAMLTEFGGGPFPQCVELFHELLNFLDQHSDVWYGWTAWGSFNEGDLYLSLDDKSPFHTLAKVLETYAPLKKSVCST</sequence>
<feature type="domain" description="Glycoside hydrolase family 5" evidence="8">
    <location>
        <begin position="47"/>
        <end position="313"/>
    </location>
</feature>
<protein>
    <recommendedName>
        <fullName evidence="3">cellulase</fullName>
        <ecNumber evidence="3">3.2.1.4</ecNumber>
    </recommendedName>
</protein>
<evidence type="ECO:0000256" key="5">
    <source>
        <dbReference type="ARBA" id="ARBA00023295"/>
    </source>
</evidence>
<comment type="similarity">
    <text evidence="2 6">Belongs to the glycosyl hydrolase 5 (cellulase A) family.</text>
</comment>
<dbReference type="InterPro" id="IPR018087">
    <property type="entry name" value="Glyco_hydro_5_CS"/>
</dbReference>
<evidence type="ECO:0000256" key="6">
    <source>
        <dbReference type="RuleBase" id="RU361153"/>
    </source>
</evidence>
<comment type="caution">
    <text evidence="9">The sequence shown here is derived from an EMBL/GenBank/DDBJ whole genome shotgun (WGS) entry which is preliminary data.</text>
</comment>
<dbReference type="Pfam" id="PF00150">
    <property type="entry name" value="Cellulase"/>
    <property type="match status" value="1"/>
</dbReference>
<dbReference type="EMBL" id="JAPDFR010000001">
    <property type="protein sequence ID" value="KAK0390637.1"/>
    <property type="molecule type" value="Genomic_DNA"/>
</dbReference>
<dbReference type="PANTHER" id="PTHR34142">
    <property type="entry name" value="ENDO-BETA-1,4-GLUCANASE A"/>
    <property type="match status" value="1"/>
</dbReference>